<sequence length="234" mass="26661">MAIYWIIQSFSARFTTLVDNKKQLDDTIKFSLLKFCWHGEALSSIQGFAITPGNYLGPKEISKISCNDKVFFKHLVCTKLAQLPACDPQVRQLPIIYNQMFALVRQLLQTTGADDSRKIAHGELLYQLPPRIRGIIYDKASQSRNVTPTKSLDLLTDIIRKETIMDVMESAFKSALVETCVYDYSAVPNSFFEIRHARKARLPFLSREISSSSTTSLFVLFRHVKCRHQSIPPP</sequence>
<dbReference type="InterPro" id="IPR005312">
    <property type="entry name" value="DUF1759"/>
</dbReference>
<organism evidence="1 2">
    <name type="scientific">Parelaphostrongylus tenuis</name>
    <name type="common">Meningeal worm</name>
    <dbReference type="NCBI Taxonomy" id="148309"/>
    <lineage>
        <taxon>Eukaryota</taxon>
        <taxon>Metazoa</taxon>
        <taxon>Ecdysozoa</taxon>
        <taxon>Nematoda</taxon>
        <taxon>Chromadorea</taxon>
        <taxon>Rhabditida</taxon>
        <taxon>Rhabditina</taxon>
        <taxon>Rhabditomorpha</taxon>
        <taxon>Strongyloidea</taxon>
        <taxon>Metastrongylidae</taxon>
        <taxon>Parelaphostrongylus</taxon>
    </lineage>
</organism>
<protein>
    <submittedName>
        <fullName evidence="1">Uncharacterized protein</fullName>
    </submittedName>
</protein>
<dbReference type="AlphaFoldDB" id="A0AAD5MUU5"/>
<accession>A0AAD5MUU5</accession>
<name>A0AAD5MUU5_PARTN</name>
<keyword evidence="2" id="KW-1185">Reference proteome</keyword>
<evidence type="ECO:0000313" key="1">
    <source>
        <dbReference type="EMBL" id="KAJ1362403.1"/>
    </source>
</evidence>
<gene>
    <name evidence="1" type="ORF">KIN20_021937</name>
</gene>
<dbReference type="Pfam" id="PF03564">
    <property type="entry name" value="DUF1759"/>
    <property type="match status" value="1"/>
</dbReference>
<evidence type="ECO:0000313" key="2">
    <source>
        <dbReference type="Proteomes" id="UP001196413"/>
    </source>
</evidence>
<reference evidence="1" key="1">
    <citation type="submission" date="2021-06" db="EMBL/GenBank/DDBJ databases">
        <title>Parelaphostrongylus tenuis whole genome reference sequence.</title>
        <authorList>
            <person name="Garwood T.J."/>
            <person name="Larsen P.A."/>
            <person name="Fountain-Jones N.M."/>
            <person name="Garbe J.R."/>
            <person name="Macchietto M.G."/>
            <person name="Kania S.A."/>
            <person name="Gerhold R.W."/>
            <person name="Richards J.E."/>
            <person name="Wolf T.M."/>
        </authorList>
    </citation>
    <scope>NUCLEOTIDE SEQUENCE</scope>
    <source>
        <strain evidence="1">MNPRO001-30</strain>
        <tissue evidence="1">Meninges</tissue>
    </source>
</reference>
<proteinExistence type="predicted"/>
<dbReference type="EMBL" id="JAHQIW010004432">
    <property type="protein sequence ID" value="KAJ1362403.1"/>
    <property type="molecule type" value="Genomic_DNA"/>
</dbReference>
<dbReference type="Proteomes" id="UP001196413">
    <property type="component" value="Unassembled WGS sequence"/>
</dbReference>
<comment type="caution">
    <text evidence="1">The sequence shown here is derived from an EMBL/GenBank/DDBJ whole genome shotgun (WGS) entry which is preliminary data.</text>
</comment>